<dbReference type="SUPFAM" id="SSF56672">
    <property type="entry name" value="DNA/RNA polymerases"/>
    <property type="match status" value="1"/>
</dbReference>
<evidence type="ECO:0000256" key="2">
    <source>
        <dbReference type="ARBA" id="ARBA00012494"/>
    </source>
</evidence>
<feature type="domain" description="RdRp catalytic" evidence="9">
    <location>
        <begin position="563"/>
        <end position="814"/>
    </location>
</feature>
<dbReference type="GO" id="GO:0003723">
    <property type="term" value="F:RNA binding"/>
    <property type="evidence" value="ECO:0007669"/>
    <property type="project" value="InterPro"/>
</dbReference>
<comment type="similarity">
    <text evidence="1 8">Belongs to the reoviridae RNA-directed RNA polymerase family.</text>
</comment>
<dbReference type="GO" id="GO:0003968">
    <property type="term" value="F:RNA-directed RNA polymerase activity"/>
    <property type="evidence" value="ECO:0007669"/>
    <property type="project" value="UniProtKB-UniRule"/>
</dbReference>
<evidence type="ECO:0000256" key="1">
    <source>
        <dbReference type="ARBA" id="ARBA00009581"/>
    </source>
</evidence>
<evidence type="ECO:0000313" key="10">
    <source>
        <dbReference type="EMBL" id="AHZ12841.1"/>
    </source>
</evidence>
<comment type="catalytic activity">
    <reaction evidence="8">
        <text>RNA(n) + a ribonucleoside 5'-triphosphate = RNA(n+1) + diphosphate</text>
        <dbReference type="Rhea" id="RHEA:21248"/>
        <dbReference type="Rhea" id="RHEA-COMP:14527"/>
        <dbReference type="Rhea" id="RHEA-COMP:17342"/>
        <dbReference type="ChEBI" id="CHEBI:33019"/>
        <dbReference type="ChEBI" id="CHEBI:61557"/>
        <dbReference type="ChEBI" id="CHEBI:140395"/>
        <dbReference type="EC" id="2.7.7.48"/>
    </reaction>
</comment>
<evidence type="ECO:0000256" key="5">
    <source>
        <dbReference type="ARBA" id="ARBA00022695"/>
    </source>
</evidence>
<proteinExistence type="inferred from homology"/>
<dbReference type="InterPro" id="IPR043502">
    <property type="entry name" value="DNA/RNA_pol_sf"/>
</dbReference>
<sequence length="1305" mass="150130">MVITVQGADLVRRALNRLFKYGRIDGTKMYYEYYRYSSKMRETRRKKGTKYKTDDEFLERERDAGRLKLYDLQVIREASWEDLLYENVHTAELDIYVRSILKLEDLEPEEEFLRNYAVCDGVHPLKDFVEMRAKNEMQIFGDMPIKAWISVLMEISRETKHKPLGLLVASDFVGRFGSPFEQNFRDLSQINEYGYCYSSPLLFEMCVTESILEFNMWYRMREERIQSLKFGSETIDPFKLIQEFFEICLPHPKKINNTLRSPYSWFVKNWGIGCPRVKVLTSIGGEDRNSKEVFYTGYHETENLYSEIVLKSKFYRESLKQNMTKTEEAISYSQKLGNHGRTMPIFLKMLKAVYTTEFDPTKISHVILASLCLSIQTITGYGRAWVVNKSSDLEAQMKPSSDNYVQRVCDYTKNNFIKAYEEARRGGEEIVMPEDMYTSILRLAKNTSSGFSTSIDVFKRYGPNAKGGRGEKIQITSRIKALVIFTKGHEIFTPKNLALKYNTTEFFQTKGSRDVPIKSTRIVYSINLSILVPQLIVTLPLNEYFARAGGSTLPETQRMGGKIIVGDLEATGSRVMDAADTFRNSSDPLNLTIAIDYSEFDTHLTPYNFRNGMLDGIREAMRRYQHLRYEGYTLDELIEFGYGEGRVLNTLWNGKRRVFKVAFEDYVMLSDEDKVQGVFKPPIGVKPVKNIKICEELEKKADGRDLILVSPTDGSDLALINTHLSGENSTLIANSLHNLAIGTVIREEVKRTFGDDISFKSEQYVGDDTLFYTELRTRSVERFDSIVDTIFEVIKKSGHEASMSKTLIAPFSVEKTQTHAKQGIYVPQDRMMLVSSERRKDIEDVAGYLRSQVQTLTTKISRGFSHELAQLIFMMKSSIIGHRKLKRTIKDGGYRDRKYDDDKEDGFTLIMLRDPLIAFYPVEWNGFGAHPAAMNIIMTEDMFVDSVMRGECRAWMEPLVKLIDQSPPLWNETSADKRMIGTDSTMSFFSRMARPAVRTVLTNTEVGDAVRSLPLGDFSPFNISKTMMHSALLKEKNARSLLTPAYEMEYQKELQGWRPRQKKFLVTSDEMEITTNYMKMFNVSKIPLHGLALKFFPDVNLSKEFFLQKSVLGNRESPRARMSYVDRIDSILRGDVVMRGFITANTIINILEKLGHTHSASDLTTLFEIMNLSSSVAQRLSEYITTERVRFDAMKLSKRGICGDEFSMSLDVCTQTMVDKYIRAPTQFTKTELDAVNLYVAQHIMLDAATGLTPSRYDINVSGDERVRFKQRVARFNTHLPKMRMVKRLIETERLSARLVQNQFV</sequence>
<dbReference type="Pfam" id="PF05788">
    <property type="entry name" value="Orbi_VP1"/>
    <property type="match status" value="1"/>
</dbReference>
<name>A0A024B5H7_AHSV</name>
<keyword evidence="7 8" id="KW-0693">Viral RNA replication</keyword>
<dbReference type="GO" id="GO:0006351">
    <property type="term" value="P:DNA-templated transcription"/>
    <property type="evidence" value="ECO:0007669"/>
    <property type="project" value="UniProtKB-UniRule"/>
</dbReference>
<keyword evidence="3 8" id="KW-0696">RNA-directed RNA polymerase</keyword>
<dbReference type="EMBL" id="KF446271">
    <property type="protein sequence ID" value="AHZ12841.1"/>
    <property type="molecule type" value="Genomic_RNA"/>
</dbReference>
<organism evidence="10">
    <name type="scientific">African horse sickness virus</name>
    <name type="common">AHSV</name>
    <name type="synonym">Orbivirus alphaequi</name>
    <dbReference type="NCBI Taxonomy" id="40050"/>
    <lineage>
        <taxon>Viruses</taxon>
        <taxon>Riboviria</taxon>
        <taxon>Orthornavirae</taxon>
        <taxon>Duplornaviricota</taxon>
        <taxon>Resentoviricetes</taxon>
        <taxon>Reovirales</taxon>
        <taxon>Sedoreoviridae</taxon>
        <taxon>Orbivirus</taxon>
    </lineage>
</organism>
<evidence type="ECO:0000256" key="8">
    <source>
        <dbReference type="PIRNR" id="PIRNR000821"/>
    </source>
</evidence>
<reference evidence="10" key="1">
    <citation type="journal article" date="2014" name="PLoS ONE">
        <title>Real time rt-PCR assays for detection and typing of african horse sickness virus.</title>
        <authorList>
            <person name="Bachanek-Bankowska K."/>
            <person name="Maan S."/>
            <person name="Castillo-Olivares J."/>
            <person name="Manning N.M."/>
            <person name="Maan N.S."/>
            <person name="Potgieter A.C."/>
            <person name="Di Nardo A."/>
            <person name="Sutton G."/>
            <person name="Batten C."/>
            <person name="Mertens P.P."/>
        </authorList>
    </citation>
    <scope>NUCLEOTIDE SEQUENCE</scope>
    <source>
        <strain evidence="10">KENrrah/07*</strain>
    </source>
</reference>
<dbReference type="InterPro" id="IPR007097">
    <property type="entry name" value="RNA-dir_pol_reovirus"/>
</dbReference>
<evidence type="ECO:0000256" key="3">
    <source>
        <dbReference type="ARBA" id="ARBA00022484"/>
    </source>
</evidence>
<evidence type="ECO:0000256" key="4">
    <source>
        <dbReference type="ARBA" id="ARBA00022679"/>
    </source>
</evidence>
<evidence type="ECO:0000256" key="7">
    <source>
        <dbReference type="ARBA" id="ARBA00022953"/>
    </source>
</evidence>
<dbReference type="GO" id="GO:0000166">
    <property type="term" value="F:nucleotide binding"/>
    <property type="evidence" value="ECO:0007669"/>
    <property type="project" value="UniProtKB-KW"/>
</dbReference>
<dbReference type="InterPro" id="IPR008723">
    <property type="entry name" value="RNA_pol_orbivir"/>
</dbReference>
<accession>A0A024B5H7</accession>
<dbReference type="GO" id="GO:0019079">
    <property type="term" value="P:viral genome replication"/>
    <property type="evidence" value="ECO:0007669"/>
    <property type="project" value="InterPro"/>
</dbReference>
<keyword evidence="4 8" id="KW-0808">Transferase</keyword>
<dbReference type="EC" id="2.7.7.48" evidence="2 8"/>
<dbReference type="PIRSF" id="PIRSF000821">
    <property type="entry name" value="RdRPol"/>
    <property type="match status" value="1"/>
</dbReference>
<keyword evidence="5 8" id="KW-0548">Nucleotidyltransferase</keyword>
<keyword evidence="6 8" id="KW-0547">Nucleotide-binding</keyword>
<evidence type="ECO:0000259" key="9">
    <source>
        <dbReference type="PROSITE" id="PS50523"/>
    </source>
</evidence>
<protein>
    <recommendedName>
        <fullName evidence="2 8">RNA-directed RNA polymerase</fullName>
        <ecNumber evidence="2 8">2.7.7.48</ecNumber>
    </recommendedName>
</protein>
<dbReference type="PROSITE" id="PS50523">
    <property type="entry name" value="RDRP_DSRNA_REO"/>
    <property type="match status" value="1"/>
</dbReference>
<evidence type="ECO:0000256" key="6">
    <source>
        <dbReference type="ARBA" id="ARBA00022741"/>
    </source>
</evidence>